<sequence length="54" mass="5997">MGTAVLNAIYTRDSAEQTPTGKKFTFIAYTNTEKSAIYYIFLDSSVLAEPRTLS</sequence>
<evidence type="ECO:0000313" key="2">
    <source>
        <dbReference type="Proteomes" id="UP000285860"/>
    </source>
</evidence>
<evidence type="ECO:0000313" key="1">
    <source>
        <dbReference type="EMBL" id="RKK92170.1"/>
    </source>
</evidence>
<proteinExistence type="predicted"/>
<gene>
    <name evidence="1" type="ORF">BFJ68_g15974</name>
</gene>
<reference evidence="1 2" key="1">
    <citation type="journal article" date="2018" name="Sci. Rep.">
        <title>Characterisation of pathogen-specific regions and novel effector candidates in Fusarium oxysporum f. sp. cepae.</title>
        <authorList>
            <person name="Armitage A.D."/>
            <person name="Taylor A."/>
            <person name="Sobczyk M.K."/>
            <person name="Baxter L."/>
            <person name="Greenfield B.P."/>
            <person name="Bates H.J."/>
            <person name="Wilson F."/>
            <person name="Jackson A.C."/>
            <person name="Ott S."/>
            <person name="Harrison R.J."/>
            <person name="Clarkson J.P."/>
        </authorList>
    </citation>
    <scope>NUCLEOTIDE SEQUENCE [LARGE SCALE GENOMIC DNA]</scope>
    <source>
        <strain evidence="1 2">Fo_A28</strain>
    </source>
</reference>
<organism evidence="1 2">
    <name type="scientific">Fusarium oxysporum</name>
    <name type="common">Fusarium vascular wilt</name>
    <dbReference type="NCBI Taxonomy" id="5507"/>
    <lineage>
        <taxon>Eukaryota</taxon>
        <taxon>Fungi</taxon>
        <taxon>Dikarya</taxon>
        <taxon>Ascomycota</taxon>
        <taxon>Pezizomycotina</taxon>
        <taxon>Sordariomycetes</taxon>
        <taxon>Hypocreomycetidae</taxon>
        <taxon>Hypocreales</taxon>
        <taxon>Nectriaceae</taxon>
        <taxon>Fusarium</taxon>
        <taxon>Fusarium oxysporum species complex</taxon>
    </lineage>
</organism>
<dbReference type="EMBL" id="MRCY01000199">
    <property type="protein sequence ID" value="RKK92170.1"/>
    <property type="molecule type" value="Genomic_DNA"/>
</dbReference>
<accession>A0A420NMQ0</accession>
<dbReference type="AlphaFoldDB" id="A0A420NMQ0"/>
<name>A0A420NMQ0_FUSOX</name>
<protein>
    <submittedName>
        <fullName evidence="1">Uncharacterized protein</fullName>
    </submittedName>
</protein>
<comment type="caution">
    <text evidence="1">The sequence shown here is derived from an EMBL/GenBank/DDBJ whole genome shotgun (WGS) entry which is preliminary data.</text>
</comment>
<dbReference type="Proteomes" id="UP000285860">
    <property type="component" value="Unassembled WGS sequence"/>
</dbReference>